<dbReference type="GO" id="GO:0070025">
    <property type="term" value="F:carbon monoxide binding"/>
    <property type="evidence" value="ECO:0007669"/>
    <property type="project" value="TreeGrafter"/>
</dbReference>
<dbReference type="Gene3D" id="6.10.20.100">
    <property type="match status" value="1"/>
</dbReference>
<protein>
    <submittedName>
        <fullName evidence="4">Hydrogenase formation protein HypD</fullName>
    </submittedName>
</protein>
<gene>
    <name evidence="4" type="primary">hypD</name>
    <name evidence="4" type="ORF">HA336_05300</name>
</gene>
<evidence type="ECO:0000313" key="4">
    <source>
        <dbReference type="EMBL" id="HII70631.1"/>
    </source>
</evidence>
<comment type="caution">
    <text evidence="4">The sequence shown here is derived from an EMBL/GenBank/DDBJ whole genome shotgun (WGS) entry which is preliminary data.</text>
</comment>
<dbReference type="GO" id="GO:0051604">
    <property type="term" value="P:protein maturation"/>
    <property type="evidence" value="ECO:0007669"/>
    <property type="project" value="TreeGrafter"/>
</dbReference>
<reference evidence="4" key="1">
    <citation type="journal article" date="2020" name="bioRxiv">
        <title>A rank-normalized archaeal taxonomy based on genome phylogeny resolves widespread incomplete and uneven classifications.</title>
        <authorList>
            <person name="Rinke C."/>
            <person name="Chuvochina M."/>
            <person name="Mussig A.J."/>
            <person name="Chaumeil P.-A."/>
            <person name="Waite D.W."/>
            <person name="Whitman W.B."/>
            <person name="Parks D.H."/>
            <person name="Hugenholtz P."/>
        </authorList>
    </citation>
    <scope>NUCLEOTIDE SEQUENCE</scope>
    <source>
        <strain evidence="4">UBA8853</strain>
    </source>
</reference>
<dbReference type="Proteomes" id="UP000619545">
    <property type="component" value="Unassembled WGS sequence"/>
</dbReference>
<evidence type="ECO:0000256" key="1">
    <source>
        <dbReference type="ARBA" id="ARBA00007888"/>
    </source>
</evidence>
<keyword evidence="3" id="KW-0408">Iron</keyword>
<comment type="similarity">
    <text evidence="1">Belongs to the HypD family.</text>
</comment>
<name>A0A832TAN4_9EURY</name>
<dbReference type="RefSeq" id="WP_148679900.1">
    <property type="nucleotide sequence ID" value="NZ_DUJS01000004.1"/>
</dbReference>
<dbReference type="PANTHER" id="PTHR30149:SF0">
    <property type="entry name" value="HYDROGENASE MATURATION FACTOR HYPD"/>
    <property type="match status" value="1"/>
</dbReference>
<dbReference type="GeneID" id="1477529"/>
<dbReference type="PIRSF" id="PIRSF005622">
    <property type="entry name" value="Hydrgn_mat_hypD"/>
    <property type="match status" value="1"/>
</dbReference>
<dbReference type="NCBIfam" id="TIGR00075">
    <property type="entry name" value="hypD"/>
    <property type="match status" value="1"/>
</dbReference>
<dbReference type="InterPro" id="IPR042243">
    <property type="entry name" value="HypD_1"/>
</dbReference>
<evidence type="ECO:0000256" key="2">
    <source>
        <dbReference type="ARBA" id="ARBA00022723"/>
    </source>
</evidence>
<dbReference type="InterPro" id="IPR042244">
    <property type="entry name" value="HypD_2_sf"/>
</dbReference>
<accession>A0A832TAN4</accession>
<evidence type="ECO:0000313" key="5">
    <source>
        <dbReference type="Proteomes" id="UP000619545"/>
    </source>
</evidence>
<dbReference type="PANTHER" id="PTHR30149">
    <property type="entry name" value="HYDROGENASE PROTEIN ASSEMBLY PROTEIN HYPD"/>
    <property type="match status" value="1"/>
</dbReference>
<dbReference type="EMBL" id="DUJS01000004">
    <property type="protein sequence ID" value="HII70631.1"/>
    <property type="molecule type" value="Genomic_DNA"/>
</dbReference>
<dbReference type="GO" id="GO:0005506">
    <property type="term" value="F:iron ion binding"/>
    <property type="evidence" value="ECO:0007669"/>
    <property type="project" value="TreeGrafter"/>
</dbReference>
<dbReference type="GO" id="GO:0051539">
    <property type="term" value="F:4 iron, 4 sulfur cluster binding"/>
    <property type="evidence" value="ECO:0007669"/>
    <property type="project" value="TreeGrafter"/>
</dbReference>
<proteinExistence type="inferred from homology"/>
<evidence type="ECO:0000256" key="3">
    <source>
        <dbReference type="ARBA" id="ARBA00023004"/>
    </source>
</evidence>
<dbReference type="InterPro" id="IPR002780">
    <property type="entry name" value="Hyd_form_HypD"/>
</dbReference>
<dbReference type="Pfam" id="PF01924">
    <property type="entry name" value="HypD"/>
    <property type="match status" value="1"/>
</dbReference>
<organism evidence="4 5">
    <name type="scientific">Methanopyrus kandleri</name>
    <dbReference type="NCBI Taxonomy" id="2320"/>
    <lineage>
        <taxon>Archaea</taxon>
        <taxon>Methanobacteriati</taxon>
        <taxon>Methanobacteriota</taxon>
        <taxon>Methanomada group</taxon>
        <taxon>Methanopyri</taxon>
        <taxon>Methanopyrales</taxon>
        <taxon>Methanopyraceae</taxon>
        <taxon>Methanopyrus</taxon>
    </lineage>
</organism>
<dbReference type="AlphaFoldDB" id="A0A832TAN4"/>
<keyword evidence="2" id="KW-0479">Metal-binding</keyword>
<dbReference type="Gene3D" id="3.40.50.11750">
    <property type="entry name" value="HypD, alpha/beta domain 1"/>
    <property type="match status" value="2"/>
</dbReference>
<sequence length="348" mass="38207">MTRREFVRKLVRRIHKEAETLDRDVTIMHVCGSHERTIVEHGLRSLLPENVRLVCGPGCPVCVTTTGELAAAIKAAEDGMVVCAFGDVYRVPTPVGSLSSCDGDVRVVQSVRKAEEIAESEDRDVLYLAVGFETTAPTTAAVLLDDPPSNFYVLSAHRLIPPAMEWLLESGECRLDAFICPGHVSTIIGTGPYESVARELPCVVAGFEPEDVLIAVLACLKMLRRGRVGVTNEYLRAVEDRGNPVAKELMERAFEPEDRPWRGFPTIPESALKLREDLADHDAIEIGIRPDYTLGHDESCICDRILRGLAEPRDCPLFGTKCTPTDPVGPCMVSEEGPCFIEYRFGGG</sequence>